<dbReference type="GO" id="GO:0015628">
    <property type="term" value="P:protein secretion by the type II secretion system"/>
    <property type="evidence" value="ECO:0007669"/>
    <property type="project" value="TreeGrafter"/>
</dbReference>
<name>A0A2M7T676_9ACTN</name>
<comment type="caution">
    <text evidence="3">The sequence shown here is derived from an EMBL/GenBank/DDBJ whole genome shotgun (WGS) entry which is preliminary data.</text>
</comment>
<gene>
    <name evidence="3" type="ORF">COY37_08950</name>
</gene>
<feature type="region of interest" description="Disordered" evidence="1">
    <location>
        <begin position="104"/>
        <end position="123"/>
    </location>
</feature>
<evidence type="ECO:0000259" key="2">
    <source>
        <dbReference type="SMART" id="SM00278"/>
    </source>
</evidence>
<dbReference type="GO" id="GO:0006281">
    <property type="term" value="P:DNA repair"/>
    <property type="evidence" value="ECO:0007669"/>
    <property type="project" value="InterPro"/>
</dbReference>
<dbReference type="GO" id="GO:0003677">
    <property type="term" value="F:DNA binding"/>
    <property type="evidence" value="ECO:0007669"/>
    <property type="project" value="InterPro"/>
</dbReference>
<dbReference type="Proteomes" id="UP000230956">
    <property type="component" value="Unassembled WGS sequence"/>
</dbReference>
<dbReference type="AlphaFoldDB" id="A0A2M7T676"/>
<dbReference type="InterPro" id="IPR010994">
    <property type="entry name" value="RuvA_2-like"/>
</dbReference>
<dbReference type="InterPro" id="IPR019554">
    <property type="entry name" value="Soluble_ligand-bd"/>
</dbReference>
<proteinExistence type="predicted"/>
<sequence length="191" mass="19781">MLYRASQPRPVVVAKAGDTTGHATGATGKDNKSSSKRLKDEAVKVLFVHVAGAVARPGVYQVKEGSRVIDTLGAAGGTLKVSDANALNLAAKVCDGQKIYVPKKGEAPPPQVEEASGMGSGAPPVSGAKVNLNTASMEQLDALPGVGPSTAKKIIDYRNKSGPFKRIDNLKDVDGIGAKKFDQLKDLVCAD</sequence>
<dbReference type="Gene3D" id="1.10.150.320">
    <property type="entry name" value="Photosystem II 12 kDa extrinsic protein"/>
    <property type="match status" value="1"/>
</dbReference>
<dbReference type="Gene3D" id="3.10.560.10">
    <property type="entry name" value="Outer membrane lipoprotein wza domain like"/>
    <property type="match status" value="1"/>
</dbReference>
<feature type="domain" description="Helix-hairpin-helix DNA-binding motif class 1" evidence="2">
    <location>
        <begin position="138"/>
        <end position="157"/>
    </location>
</feature>
<dbReference type="Pfam" id="PF10531">
    <property type="entry name" value="SLBB"/>
    <property type="match status" value="1"/>
</dbReference>
<evidence type="ECO:0000313" key="3">
    <source>
        <dbReference type="EMBL" id="PIZ36265.1"/>
    </source>
</evidence>
<dbReference type="SMART" id="SM00278">
    <property type="entry name" value="HhH1"/>
    <property type="match status" value="2"/>
</dbReference>
<dbReference type="InterPro" id="IPR004509">
    <property type="entry name" value="Competence_ComEA_HhH"/>
</dbReference>
<reference evidence="4" key="1">
    <citation type="submission" date="2017-09" db="EMBL/GenBank/DDBJ databases">
        <title>Depth-based differentiation of microbial function through sediment-hosted aquifers and enrichment of novel symbionts in the deep terrestrial subsurface.</title>
        <authorList>
            <person name="Probst A.J."/>
            <person name="Ladd B."/>
            <person name="Jarett J.K."/>
            <person name="Geller-Mcgrath D.E."/>
            <person name="Sieber C.M.K."/>
            <person name="Emerson J.B."/>
            <person name="Anantharaman K."/>
            <person name="Thomas B.C."/>
            <person name="Malmstrom R."/>
            <person name="Stieglmeier M."/>
            <person name="Klingl A."/>
            <person name="Woyke T."/>
            <person name="Ryan C.M."/>
            <person name="Banfield J.F."/>
        </authorList>
    </citation>
    <scope>NUCLEOTIDE SEQUENCE [LARGE SCALE GENOMIC DNA]</scope>
</reference>
<dbReference type="InterPro" id="IPR003583">
    <property type="entry name" value="Hlx-hairpin-Hlx_DNA-bd_motif"/>
</dbReference>
<protein>
    <recommendedName>
        <fullName evidence="2">Helix-hairpin-helix DNA-binding motif class 1 domain-containing protein</fullName>
    </recommendedName>
</protein>
<feature type="region of interest" description="Disordered" evidence="1">
    <location>
        <begin position="1"/>
        <end position="36"/>
    </location>
</feature>
<dbReference type="PANTHER" id="PTHR21180:SF32">
    <property type="entry name" value="ENDONUCLEASE_EXONUCLEASE_PHOSPHATASE FAMILY DOMAIN-CONTAINING PROTEIN 1"/>
    <property type="match status" value="1"/>
</dbReference>
<dbReference type="EMBL" id="PFNG01000208">
    <property type="protein sequence ID" value="PIZ36265.1"/>
    <property type="molecule type" value="Genomic_DNA"/>
</dbReference>
<accession>A0A2M7T676</accession>
<dbReference type="NCBIfam" id="TIGR00426">
    <property type="entry name" value="competence protein ComEA helix-hairpin-helix repeat region"/>
    <property type="match status" value="1"/>
</dbReference>
<feature type="domain" description="Helix-hairpin-helix DNA-binding motif class 1" evidence="2">
    <location>
        <begin position="168"/>
        <end position="187"/>
    </location>
</feature>
<dbReference type="GO" id="GO:0015627">
    <property type="term" value="C:type II protein secretion system complex"/>
    <property type="evidence" value="ECO:0007669"/>
    <property type="project" value="TreeGrafter"/>
</dbReference>
<dbReference type="Pfam" id="PF12836">
    <property type="entry name" value="HHH_3"/>
    <property type="match status" value="1"/>
</dbReference>
<evidence type="ECO:0000256" key="1">
    <source>
        <dbReference type="SAM" id="MobiDB-lite"/>
    </source>
</evidence>
<dbReference type="SUPFAM" id="SSF47781">
    <property type="entry name" value="RuvA domain 2-like"/>
    <property type="match status" value="1"/>
</dbReference>
<feature type="compositionally biased region" description="Low complexity" evidence="1">
    <location>
        <begin position="14"/>
        <end position="28"/>
    </location>
</feature>
<organism evidence="3 4">
    <name type="scientific">Candidatus Aquicultor secundus</name>
    <dbReference type="NCBI Taxonomy" id="1973895"/>
    <lineage>
        <taxon>Bacteria</taxon>
        <taxon>Bacillati</taxon>
        <taxon>Actinomycetota</taxon>
        <taxon>Candidatus Aquicultoria</taxon>
        <taxon>Candidatus Aquicultorales</taxon>
        <taxon>Candidatus Aquicultoraceae</taxon>
        <taxon>Candidatus Aquicultor</taxon>
    </lineage>
</organism>
<dbReference type="PANTHER" id="PTHR21180">
    <property type="entry name" value="ENDONUCLEASE/EXONUCLEASE/PHOSPHATASE FAMILY DOMAIN-CONTAINING PROTEIN 1"/>
    <property type="match status" value="1"/>
</dbReference>
<evidence type="ECO:0000313" key="4">
    <source>
        <dbReference type="Proteomes" id="UP000230956"/>
    </source>
</evidence>
<dbReference type="InterPro" id="IPR051675">
    <property type="entry name" value="Endo/Exo/Phosphatase_dom_1"/>
</dbReference>